<name>A0AAQ2C496_9MICO</name>
<dbReference type="PANTHER" id="PTHR30363:SF44">
    <property type="entry name" value="AGA OPERON TRANSCRIPTIONAL REPRESSOR-RELATED"/>
    <property type="match status" value="1"/>
</dbReference>
<dbReference type="SMART" id="SM01134">
    <property type="entry name" value="DeoRC"/>
    <property type="match status" value="1"/>
</dbReference>
<dbReference type="Pfam" id="PF00455">
    <property type="entry name" value="DeoRC"/>
    <property type="match status" value="1"/>
</dbReference>
<dbReference type="SUPFAM" id="SSF100950">
    <property type="entry name" value="NagB/RpiA/CoA transferase-like"/>
    <property type="match status" value="1"/>
</dbReference>
<keyword evidence="6" id="KW-1185">Reference proteome</keyword>
<dbReference type="Pfam" id="PF08220">
    <property type="entry name" value="HTH_DeoR"/>
    <property type="match status" value="1"/>
</dbReference>
<dbReference type="Proteomes" id="UP000297403">
    <property type="component" value="Unassembled WGS sequence"/>
</dbReference>
<protein>
    <submittedName>
        <fullName evidence="5">DeoR/GlpR transcriptional regulator</fullName>
    </submittedName>
</protein>
<dbReference type="InterPro" id="IPR037171">
    <property type="entry name" value="NagB/RpiA_transferase-like"/>
</dbReference>
<dbReference type="EMBL" id="SOFY01000074">
    <property type="protein sequence ID" value="TFC42780.1"/>
    <property type="molecule type" value="Genomic_DNA"/>
</dbReference>
<feature type="domain" description="HTH deoR-type" evidence="4">
    <location>
        <begin position="31"/>
        <end position="86"/>
    </location>
</feature>
<evidence type="ECO:0000256" key="3">
    <source>
        <dbReference type="ARBA" id="ARBA00023163"/>
    </source>
</evidence>
<dbReference type="PANTHER" id="PTHR30363">
    <property type="entry name" value="HTH-TYPE TRANSCRIPTIONAL REGULATOR SRLR-RELATED"/>
    <property type="match status" value="1"/>
</dbReference>
<keyword evidence="2" id="KW-0238">DNA-binding</keyword>
<organism evidence="5 6">
    <name type="scientific">Cryobacterium shii</name>
    <dbReference type="NCBI Taxonomy" id="1259235"/>
    <lineage>
        <taxon>Bacteria</taxon>
        <taxon>Bacillati</taxon>
        <taxon>Actinomycetota</taxon>
        <taxon>Actinomycetes</taxon>
        <taxon>Micrococcales</taxon>
        <taxon>Microbacteriaceae</taxon>
        <taxon>Cryobacterium</taxon>
    </lineage>
</organism>
<evidence type="ECO:0000256" key="1">
    <source>
        <dbReference type="ARBA" id="ARBA00023015"/>
    </source>
</evidence>
<dbReference type="PRINTS" id="PR00037">
    <property type="entry name" value="HTHLACR"/>
</dbReference>
<dbReference type="GO" id="GO:0003677">
    <property type="term" value="F:DNA binding"/>
    <property type="evidence" value="ECO:0007669"/>
    <property type="project" value="UniProtKB-KW"/>
</dbReference>
<keyword evidence="1" id="KW-0805">Transcription regulation</keyword>
<evidence type="ECO:0000259" key="4">
    <source>
        <dbReference type="PROSITE" id="PS51000"/>
    </source>
</evidence>
<gene>
    <name evidence="5" type="ORF">E3O49_13640</name>
</gene>
<dbReference type="InterPro" id="IPR036390">
    <property type="entry name" value="WH_DNA-bd_sf"/>
</dbReference>
<keyword evidence="3" id="KW-0804">Transcription</keyword>
<proteinExistence type="predicted"/>
<dbReference type="Gene3D" id="3.40.50.1360">
    <property type="match status" value="1"/>
</dbReference>
<dbReference type="AlphaFoldDB" id="A0AAQ2C496"/>
<dbReference type="PROSITE" id="PS51000">
    <property type="entry name" value="HTH_DEOR_2"/>
    <property type="match status" value="1"/>
</dbReference>
<dbReference type="SMART" id="SM00420">
    <property type="entry name" value="HTH_DEOR"/>
    <property type="match status" value="1"/>
</dbReference>
<accession>A0AAQ2C496</accession>
<comment type="caution">
    <text evidence="5">The sequence shown here is derived from an EMBL/GenBank/DDBJ whole genome shotgun (WGS) entry which is preliminary data.</text>
</comment>
<dbReference type="InterPro" id="IPR001034">
    <property type="entry name" value="DeoR_HTH"/>
</dbReference>
<dbReference type="InterPro" id="IPR014036">
    <property type="entry name" value="DeoR-like_C"/>
</dbReference>
<dbReference type="SUPFAM" id="SSF46785">
    <property type="entry name" value="Winged helix' DNA-binding domain"/>
    <property type="match status" value="1"/>
</dbReference>
<dbReference type="InterPro" id="IPR050313">
    <property type="entry name" value="Carb_Metab_HTH_regulators"/>
</dbReference>
<dbReference type="InterPro" id="IPR018356">
    <property type="entry name" value="Tscrpt_reg_HTH_DeoR_CS"/>
</dbReference>
<dbReference type="PROSITE" id="PS00894">
    <property type="entry name" value="HTH_DEOR_1"/>
    <property type="match status" value="1"/>
</dbReference>
<sequence>MTINAPDTDAVATEPTGVGVDLTADRDTLSAYQRRERIQRLVDERGFVRVRELREAFGVSGVTARADLDVLENAGVVQRVHGGAVPATPTSGRPIREYSFEEALAASVLPKQQIGALAASLVTSGQSVILDVGTTTLAIARALLARTDLTDVVIITNGLSIALELEPAIPRFTVIVTGGSLRPLQHSLVEPLARTVLSQVHADLAFIGCNGVDAEHGITNINLPEAGVKTLMLAAASRAVVVADGSKLGQVHLGQVGPLRAFDTLVTDATATAAALDSLREAGLTVLQPE</sequence>
<evidence type="ECO:0000256" key="2">
    <source>
        <dbReference type="ARBA" id="ARBA00023125"/>
    </source>
</evidence>
<reference evidence="5 6" key="1">
    <citation type="submission" date="2019-03" db="EMBL/GenBank/DDBJ databases">
        <title>Genomics of glacier-inhabiting Cryobacterium strains.</title>
        <authorList>
            <person name="Liu Q."/>
            <person name="Xin Y.-H."/>
        </authorList>
    </citation>
    <scope>NUCLEOTIDE SEQUENCE [LARGE SCALE GENOMIC DNA]</scope>
    <source>
        <strain evidence="6">TMT1-22</strain>
    </source>
</reference>
<dbReference type="InterPro" id="IPR036388">
    <property type="entry name" value="WH-like_DNA-bd_sf"/>
</dbReference>
<dbReference type="GO" id="GO:0003700">
    <property type="term" value="F:DNA-binding transcription factor activity"/>
    <property type="evidence" value="ECO:0007669"/>
    <property type="project" value="InterPro"/>
</dbReference>
<evidence type="ECO:0000313" key="5">
    <source>
        <dbReference type="EMBL" id="TFC42780.1"/>
    </source>
</evidence>
<dbReference type="Gene3D" id="1.10.10.10">
    <property type="entry name" value="Winged helix-like DNA-binding domain superfamily/Winged helix DNA-binding domain"/>
    <property type="match status" value="1"/>
</dbReference>
<evidence type="ECO:0000313" key="6">
    <source>
        <dbReference type="Proteomes" id="UP000297403"/>
    </source>
</evidence>
<dbReference type="RefSeq" id="WP_134365310.1">
    <property type="nucleotide sequence ID" value="NZ_SOFY01000074.1"/>
</dbReference>